<dbReference type="InterPro" id="IPR001701">
    <property type="entry name" value="Glyco_hydro_9"/>
</dbReference>
<sequence>MVTPRTPARRTALGALLAAALTATPLALGAGPAQAAATGLVRVDQAGFLPGETKQAYLMTSAAVSAANWSLVDSAGATVKTGTVGTTSLGSWNSAYPAVYPITLTGLTTPGTYHLVVGGGVSATSPSFKVTDPAALYGRFVADGVSFFQTQRDGADTVPGPLGRKPAHLNDASANVYAVPSFQSGGSDVITNSDLSKTGGPVNVSGGWFDAGDYLKFTHTTAYADAVLLAAQRALGSAAPASLGAEAQFGAAWLNRMWDQSSKTLYLQVGIGSGNASGSFVGDHDLWRLPEKDDGDTSAAHRYAAAHRPVFRANTPGGQVSPNLAGRVSAAFALAAQVNAATDPAQAQAYYQAAASLYALANTSAPPNPLTTAAPNDYYPESTWRDDMEFGGAELALAAQKLGQNATPYLTAAAGWAKGYLANDKGDTFNLYDTSALAHADLIRAVAAAGNPGGLAVSTADLVADLKRQTKVGADHAAADLFHAGGTYTDFDVNSHSFGLLATEALYKQASGDTSFDAYATQQRNWLFGANPWGTGFMVGEGTTYPHCIQHQVANINGSTDGTGAIPLGAVVNGPNSSGIFSGGLGGYETGMKACPAGGADPFNAFTGHSSRYVDDVRSWQTSEPAIDMTGSAIIGAALQQAVNSAATPGSTGYEAEAAGNGLTGRAAVIACAACSGGSRVGYLGTVTAGTGTLTVNGITAATAGTYQVQLVYTNGSAGARTAELSVNGGPVTTLSFAPTGAFTTPGTVTVGLALAAGTNTVTLANPSGAAPDLDRLVVPASPA</sequence>
<feature type="chain" id="PRO_5001635278" evidence="6">
    <location>
        <begin position="36"/>
        <end position="784"/>
    </location>
</feature>
<dbReference type="AlphaFoldDB" id="A0A066YSS5"/>
<dbReference type="InterPro" id="IPR005084">
    <property type="entry name" value="CBM6"/>
</dbReference>
<evidence type="ECO:0000256" key="2">
    <source>
        <dbReference type="ARBA" id="ARBA00022801"/>
    </source>
</evidence>
<dbReference type="InterPro" id="IPR004197">
    <property type="entry name" value="Cellulase_Ig-like"/>
</dbReference>
<keyword evidence="5" id="KW-0624">Polysaccharide degradation</keyword>
<name>A0A066YSS5_9ACTN</name>
<evidence type="ECO:0000259" key="7">
    <source>
        <dbReference type="PROSITE" id="PS51175"/>
    </source>
</evidence>
<dbReference type="Gene3D" id="1.50.10.10">
    <property type="match status" value="1"/>
</dbReference>
<comment type="caution">
    <text evidence="8">The sequence shown here is derived from an EMBL/GenBank/DDBJ whole genome shotgun (WGS) entry which is preliminary data.</text>
</comment>
<organism evidence="8 9">
    <name type="scientific">Kitasatospora cheerisanensis KCTC 2395</name>
    <dbReference type="NCBI Taxonomy" id="1348663"/>
    <lineage>
        <taxon>Bacteria</taxon>
        <taxon>Bacillati</taxon>
        <taxon>Actinomycetota</taxon>
        <taxon>Actinomycetes</taxon>
        <taxon>Kitasatosporales</taxon>
        <taxon>Streptomycetaceae</taxon>
        <taxon>Kitasatospora</taxon>
    </lineage>
</organism>
<dbReference type="Pfam" id="PF02927">
    <property type="entry name" value="CelD_N"/>
    <property type="match status" value="1"/>
</dbReference>
<evidence type="ECO:0000256" key="1">
    <source>
        <dbReference type="ARBA" id="ARBA00007072"/>
    </source>
</evidence>
<dbReference type="eggNOG" id="COG3858">
    <property type="taxonomic scope" value="Bacteria"/>
</dbReference>
<keyword evidence="2 8" id="KW-0378">Hydrolase</keyword>
<gene>
    <name evidence="8" type="ORF">KCH_72580</name>
</gene>
<dbReference type="OrthoDB" id="9808897at2"/>
<dbReference type="EC" id="3.2.1.4" evidence="8"/>
<evidence type="ECO:0000313" key="9">
    <source>
        <dbReference type="Proteomes" id="UP000027178"/>
    </source>
</evidence>
<dbReference type="InterPro" id="IPR012341">
    <property type="entry name" value="6hp_glycosidase-like_sf"/>
</dbReference>
<dbReference type="Proteomes" id="UP000027178">
    <property type="component" value="Unassembled WGS sequence"/>
</dbReference>
<feature type="signal peptide" evidence="6">
    <location>
        <begin position="1"/>
        <end position="35"/>
    </location>
</feature>
<dbReference type="PANTHER" id="PTHR22298">
    <property type="entry name" value="ENDO-1,4-BETA-GLUCANASE"/>
    <property type="match status" value="1"/>
</dbReference>
<dbReference type="SUPFAM" id="SSF48208">
    <property type="entry name" value="Six-hairpin glycosidases"/>
    <property type="match status" value="1"/>
</dbReference>
<evidence type="ECO:0000256" key="5">
    <source>
        <dbReference type="ARBA" id="ARBA00023326"/>
    </source>
</evidence>
<dbReference type="InterPro" id="IPR008979">
    <property type="entry name" value="Galactose-bd-like_sf"/>
</dbReference>
<dbReference type="RefSeq" id="WP_063750229.1">
    <property type="nucleotide sequence ID" value="NZ_KK853997.1"/>
</dbReference>
<evidence type="ECO:0000256" key="4">
    <source>
        <dbReference type="ARBA" id="ARBA00023295"/>
    </source>
</evidence>
<dbReference type="SUPFAM" id="SSF49785">
    <property type="entry name" value="Galactose-binding domain-like"/>
    <property type="match status" value="1"/>
</dbReference>
<evidence type="ECO:0000256" key="6">
    <source>
        <dbReference type="SAM" id="SignalP"/>
    </source>
</evidence>
<dbReference type="CDD" id="cd04081">
    <property type="entry name" value="CBM35_galactosidase-like"/>
    <property type="match status" value="1"/>
</dbReference>
<dbReference type="Pfam" id="PF00759">
    <property type="entry name" value="Glyco_hydro_9"/>
    <property type="match status" value="1"/>
</dbReference>
<dbReference type="Pfam" id="PF22704">
    <property type="entry name" value="CBM13-like"/>
    <property type="match status" value="1"/>
</dbReference>
<dbReference type="HOGENOM" id="CLU_419617_0_0_11"/>
<evidence type="ECO:0000256" key="3">
    <source>
        <dbReference type="ARBA" id="ARBA00023277"/>
    </source>
</evidence>
<dbReference type="Gene3D" id="2.60.120.260">
    <property type="entry name" value="Galactose-binding domain-like"/>
    <property type="match status" value="1"/>
</dbReference>
<accession>A0A066YSS5</accession>
<keyword evidence="4 8" id="KW-0326">Glycosidase</keyword>
<dbReference type="Gene3D" id="2.60.40.10">
    <property type="entry name" value="Immunoglobulins"/>
    <property type="match status" value="1"/>
</dbReference>
<protein>
    <submittedName>
        <fullName evidence="8">Glycoside hydrolase family protein</fullName>
        <ecNumber evidence="8">3.2.1.4</ecNumber>
    </submittedName>
</protein>
<keyword evidence="9" id="KW-1185">Reference proteome</keyword>
<dbReference type="InterPro" id="IPR008928">
    <property type="entry name" value="6-hairpin_glycosidase_sf"/>
</dbReference>
<dbReference type="GO" id="GO:0030246">
    <property type="term" value="F:carbohydrate binding"/>
    <property type="evidence" value="ECO:0007669"/>
    <property type="project" value="InterPro"/>
</dbReference>
<dbReference type="GO" id="GO:0008810">
    <property type="term" value="F:cellulase activity"/>
    <property type="evidence" value="ECO:0007669"/>
    <property type="project" value="UniProtKB-EC"/>
</dbReference>
<dbReference type="SUPFAM" id="SSF81296">
    <property type="entry name" value="E set domains"/>
    <property type="match status" value="1"/>
</dbReference>
<feature type="domain" description="CBM6" evidence="7">
    <location>
        <begin position="652"/>
        <end position="780"/>
    </location>
</feature>
<reference evidence="8 9" key="1">
    <citation type="submission" date="2014-05" db="EMBL/GenBank/DDBJ databases">
        <title>Draft Genome Sequence of Kitasatospora cheerisanensis KCTC 2395.</title>
        <authorList>
            <person name="Nam D.H."/>
        </authorList>
    </citation>
    <scope>NUCLEOTIDE SEQUENCE [LARGE SCALE GENOMIC DNA]</scope>
    <source>
        <strain evidence="8 9">KCTC 2395</strain>
    </source>
</reference>
<comment type="similarity">
    <text evidence="1">Belongs to the glycosyl hydrolase 9 (cellulase E) family.</text>
</comment>
<dbReference type="PATRIC" id="fig|1348663.4.peg.7017"/>
<keyword evidence="3" id="KW-0119">Carbohydrate metabolism</keyword>
<dbReference type="InterPro" id="IPR055240">
    <property type="entry name" value="CBM13-like"/>
</dbReference>
<dbReference type="InterPro" id="IPR014756">
    <property type="entry name" value="Ig_E-set"/>
</dbReference>
<proteinExistence type="inferred from homology"/>
<dbReference type="GO" id="GO:0000272">
    <property type="term" value="P:polysaccharide catabolic process"/>
    <property type="evidence" value="ECO:0007669"/>
    <property type="project" value="UniProtKB-KW"/>
</dbReference>
<dbReference type="InterPro" id="IPR006311">
    <property type="entry name" value="TAT_signal"/>
</dbReference>
<dbReference type="PROSITE" id="PS51318">
    <property type="entry name" value="TAT"/>
    <property type="match status" value="1"/>
</dbReference>
<dbReference type="EMBL" id="JNBY01000156">
    <property type="protein sequence ID" value="KDN80985.1"/>
    <property type="molecule type" value="Genomic_DNA"/>
</dbReference>
<evidence type="ECO:0000313" key="8">
    <source>
        <dbReference type="EMBL" id="KDN80985.1"/>
    </source>
</evidence>
<dbReference type="InterPro" id="IPR013783">
    <property type="entry name" value="Ig-like_fold"/>
</dbReference>
<dbReference type="eggNOG" id="COG0726">
    <property type="taxonomic scope" value="Bacteria"/>
</dbReference>
<keyword evidence="6" id="KW-0732">Signal</keyword>
<dbReference type="PROSITE" id="PS51175">
    <property type="entry name" value="CBM6"/>
    <property type="match status" value="1"/>
</dbReference>